<keyword evidence="7" id="KW-0998">Cell outer membrane</keyword>
<evidence type="ECO:0000256" key="8">
    <source>
        <dbReference type="PROSITE-ProRule" id="PRU00473"/>
    </source>
</evidence>
<evidence type="ECO:0000256" key="9">
    <source>
        <dbReference type="SAM" id="MobiDB-lite"/>
    </source>
</evidence>
<feature type="region of interest" description="Disordered" evidence="9">
    <location>
        <begin position="761"/>
        <end position="959"/>
    </location>
</feature>
<dbReference type="GO" id="GO:0009279">
    <property type="term" value="C:cell outer membrane"/>
    <property type="evidence" value="ECO:0007669"/>
    <property type="project" value="UniProtKB-SubCell"/>
</dbReference>
<dbReference type="InterPro" id="IPR050330">
    <property type="entry name" value="Bact_OuterMem_StrucFunc"/>
</dbReference>
<feature type="compositionally biased region" description="Basic and acidic residues" evidence="9">
    <location>
        <begin position="1402"/>
        <end position="1416"/>
    </location>
</feature>
<dbReference type="Gene3D" id="2.60.40.10">
    <property type="entry name" value="Immunoglobulins"/>
    <property type="match status" value="2"/>
</dbReference>
<feature type="compositionally biased region" description="Acidic residues" evidence="9">
    <location>
        <begin position="907"/>
        <end position="922"/>
    </location>
</feature>
<feature type="signal peptide" evidence="10">
    <location>
        <begin position="1"/>
        <end position="27"/>
    </location>
</feature>
<evidence type="ECO:0000256" key="5">
    <source>
        <dbReference type="ARBA" id="ARBA00022837"/>
    </source>
</evidence>
<dbReference type="InterPro" id="IPR001434">
    <property type="entry name" value="OmcB-like_DUF11"/>
</dbReference>
<comment type="subcellular location">
    <subcellularLocation>
        <location evidence="1">Cell outer membrane</location>
    </subcellularLocation>
    <subcellularLocation>
        <location evidence="2">Secreted</location>
    </subcellularLocation>
</comment>
<sequence length="1587" mass="159713">MSLNPLSRPRSWLALLCGLLAAGCGQTDLPSSPAPSTSHQEASLFGDDGELTVTTANTVLNQYAAVATDVSAGATSLELVNAADLGSTRFGPLAAGDLVLIVQMQGAAIDTSDTASYGTVTDPRGAGQYEFAYVGSVSGNTLRLACAGLRNSYSAAGHTQVVRVPQLTRLTVADAASITAMPWNGARGGMVVLHVQDTTTLIGDISASGQGFRGGALDPDSSDAATLVSIFTSSSSTAGGEKGESIAGNAATYSTLGGRFGRGAPANGGGGGNGHNAGGGGGANGFNGKAWSGQGVMSAGVTGAAAWALDPAYIANGNARTDSSGGGRGGYTYSSSNQDALTVAPGNALWGGNNRQPVGGYGGRPLTQKPSERLFLGGGGGAGDGNNNASAPGANGGGLVFLISNTVTGTGHIRANGAVAGSTINTHNDAPGGGGGGGTVLIVSSSLGGISLEANGGKGGDQLITTAEAEGPGGGGGGGFIAVSGGGVTTSVLGGASGTTSSSAVTEFPVNGATLGATGETGTLSLDALPLSACAPVDLTATLTNGVTTSVPGTTVPYTFTVSNTGPLTAANAPISLPVPTGVTGLEWTCTASGGATCPAASGTGALSTNVTLPPGGSLTYALNAAVSPSATGTLVVTGSIGVPADVSDFAPENNSASDSDTLAFPQADLSVTLTEQTEPAVEGVPFTYSVDVTNAGPSTASNVVVTFPVPAGSTFVSGTGTGWSCAEAAGVVTCTLPSQPPGGAPALSLRVIPTTGGSSIDATVSVGSDTADPAPGNNTDSVTVSVASDSDNDGIGDAEELAIGTDPNDPDSDDDGILDGIEVNTGGTNPLDDDSDDDGLLDGTEDADHDGVVDPNETHPRDADTDDDGLQDGTEQGLTTPQGSDTNLTVFVPDSDPGSKTNPLDADSDDDGLLDGQEDADHDGQVDSTESDPLNPDTDGGGVNDGVEAGRGTSPLNAWDDNELQVVGSGCGATGPGNLPSLGFWAALVLLVFSRRPGALARRASRAASGGVAALGAVAVLVSGFPAQAQTPSLSTAIDAQQFKPAPGKEDVLGLHGAGVPGHLRWRAGLFLNYADDPLVIINPANDALITRLVDNQLGFDLVGAVGLGERFEVGLTLPIALQQSVTAITPTGNRDTAWGGGLGDLRLVPKVMLLESEGLRLGLALPLILPTGGASDFRGQAGLGLQPRLSADYTLSGGTRLMANLGANLRERQELLNLSVGPELTYGVGAAIPFEIQSHRFTGLASLAGAAGLGASTRTQREELPLELQGAIQYRFTPKLLATLGVGRGIIRGYGMPAIRILGGLSWTEEDPPKKEPTPVVIDIDTDGDGLTDGQDQCPNEPEDKDGFQDEDGCADPDNDQDGVVDTADKCPNEPEDKDGFQDEDGCPDPDNDEDGLTDGQDKCPLKPEDKDGFQDEDGCPDPDNDRDGIADGQDKCPNEAEVINGTNDEDGCPDEGKGKVQVTAGKILILEKVYFATNKDVVLPRSFPLLQQVAAVLRANPQLTKVRIEGHTDSQGNDASNLDLSQRRANSVRRFLVEQGIAAERLEAVGYGETKPVDTNKTAAGRENNRRVEFTILETAEEAK</sequence>
<feature type="region of interest" description="Disordered" evidence="9">
    <location>
        <begin position="1309"/>
        <end position="1460"/>
    </location>
</feature>
<dbReference type="Proteomes" id="UP000035579">
    <property type="component" value="Chromosome"/>
</dbReference>
<feature type="compositionally biased region" description="Acidic residues" evidence="9">
    <location>
        <begin position="809"/>
        <end position="818"/>
    </location>
</feature>
<evidence type="ECO:0000259" key="11">
    <source>
        <dbReference type="PROSITE" id="PS51123"/>
    </source>
</evidence>
<protein>
    <submittedName>
        <fullName evidence="12">Internalin, putative</fullName>
    </submittedName>
    <submittedName>
        <fullName evidence="13">Repeat protein (TIGR01451 family)</fullName>
    </submittedName>
</protein>
<dbReference type="GO" id="GO:0005509">
    <property type="term" value="F:calcium ion binding"/>
    <property type="evidence" value="ECO:0007669"/>
    <property type="project" value="InterPro"/>
</dbReference>
<feature type="compositionally biased region" description="Acidic residues" evidence="9">
    <location>
        <begin position="791"/>
        <end position="801"/>
    </location>
</feature>
<dbReference type="RefSeq" id="WP_082175261.1">
    <property type="nucleotide sequence ID" value="NZ_CP011509.1"/>
</dbReference>
<dbReference type="Pfam" id="PF18884">
    <property type="entry name" value="TSP3_bac"/>
    <property type="match status" value="3"/>
</dbReference>
<keyword evidence="3" id="KW-0964">Secreted</keyword>
<gene>
    <name evidence="12" type="ORF">AA314_04103</name>
    <name evidence="13" type="ORF">ATI61_108133</name>
</gene>
<accession>A0AAC8TDZ8</accession>
<reference evidence="12 14" key="1">
    <citation type="submission" date="2015-05" db="EMBL/GenBank/DDBJ databases">
        <title>Genome assembly of Archangium gephyra DSM 2261.</title>
        <authorList>
            <person name="Sharma G."/>
            <person name="Subramanian S."/>
        </authorList>
    </citation>
    <scope>NUCLEOTIDE SEQUENCE [LARGE SCALE GENOMIC DNA]</scope>
    <source>
        <strain evidence="12 14">DSM 2261</strain>
    </source>
</reference>
<keyword evidence="5" id="KW-0106">Calcium</keyword>
<evidence type="ECO:0000256" key="4">
    <source>
        <dbReference type="ARBA" id="ARBA00022729"/>
    </source>
</evidence>
<dbReference type="PRINTS" id="PR01023">
    <property type="entry name" value="NAFLGMOTY"/>
</dbReference>
<feature type="compositionally biased region" description="Acidic residues" evidence="9">
    <location>
        <begin position="1343"/>
        <end position="1365"/>
    </location>
</feature>
<keyword evidence="15" id="KW-1185">Reference proteome</keyword>
<dbReference type="NCBIfam" id="TIGR01451">
    <property type="entry name" value="B_ant_repeat"/>
    <property type="match status" value="2"/>
</dbReference>
<evidence type="ECO:0000256" key="7">
    <source>
        <dbReference type="ARBA" id="ARBA00023237"/>
    </source>
</evidence>
<name>A0AAC8TDZ8_9BACT</name>
<evidence type="ECO:0000256" key="2">
    <source>
        <dbReference type="ARBA" id="ARBA00004613"/>
    </source>
</evidence>
<feature type="domain" description="OmpA-like" evidence="11">
    <location>
        <begin position="1465"/>
        <end position="1583"/>
    </location>
</feature>
<dbReference type="EMBL" id="QUMU01000008">
    <property type="protein sequence ID" value="REG28600.1"/>
    <property type="molecule type" value="Genomic_DNA"/>
</dbReference>
<evidence type="ECO:0000256" key="1">
    <source>
        <dbReference type="ARBA" id="ARBA00004442"/>
    </source>
</evidence>
<dbReference type="InterPro" id="IPR028974">
    <property type="entry name" value="TSP_type-3_rpt"/>
</dbReference>
<reference evidence="13 15" key="2">
    <citation type="submission" date="2018-08" db="EMBL/GenBank/DDBJ databases">
        <title>Genomic Encyclopedia of Archaeal and Bacterial Type Strains, Phase II (KMG-II): from individual species to whole genera.</title>
        <authorList>
            <person name="Goeker M."/>
        </authorList>
    </citation>
    <scope>NUCLEOTIDE SEQUENCE [LARGE SCALE GENOMIC DNA]</scope>
    <source>
        <strain evidence="13 15">DSM 2261</strain>
    </source>
</reference>
<feature type="chain" id="PRO_5042000667" evidence="10">
    <location>
        <begin position="28"/>
        <end position="1587"/>
    </location>
</feature>
<feature type="compositionally biased region" description="Basic and acidic residues" evidence="9">
    <location>
        <begin position="850"/>
        <end position="864"/>
    </location>
</feature>
<dbReference type="EMBL" id="CP011509">
    <property type="protein sequence ID" value="AKJ02477.1"/>
    <property type="molecule type" value="Genomic_DNA"/>
</dbReference>
<evidence type="ECO:0000313" key="15">
    <source>
        <dbReference type="Proteomes" id="UP000256345"/>
    </source>
</evidence>
<proteinExistence type="predicted"/>
<dbReference type="Gene3D" id="4.10.1080.10">
    <property type="entry name" value="TSP type-3 repeat"/>
    <property type="match status" value="1"/>
</dbReference>
<dbReference type="Gene3D" id="3.30.1330.60">
    <property type="entry name" value="OmpA-like domain"/>
    <property type="match status" value="1"/>
</dbReference>
<organism evidence="12 14">
    <name type="scientific">Archangium gephyra</name>
    <dbReference type="NCBI Taxonomy" id="48"/>
    <lineage>
        <taxon>Bacteria</taxon>
        <taxon>Pseudomonadati</taxon>
        <taxon>Myxococcota</taxon>
        <taxon>Myxococcia</taxon>
        <taxon>Myxococcales</taxon>
        <taxon>Cystobacterineae</taxon>
        <taxon>Archangiaceae</taxon>
        <taxon>Archangium</taxon>
    </lineage>
</organism>
<feature type="compositionally biased region" description="Polar residues" evidence="9">
    <location>
        <begin position="880"/>
        <end position="890"/>
    </location>
</feature>
<dbReference type="Pfam" id="PF00691">
    <property type="entry name" value="OmpA"/>
    <property type="match status" value="1"/>
</dbReference>
<dbReference type="PANTHER" id="PTHR30329">
    <property type="entry name" value="STATOR ELEMENT OF FLAGELLAR MOTOR COMPLEX"/>
    <property type="match status" value="1"/>
</dbReference>
<dbReference type="InterPro" id="IPR006664">
    <property type="entry name" value="OMP_bac"/>
</dbReference>
<dbReference type="InterPro" id="IPR059100">
    <property type="entry name" value="TSP3_bac"/>
</dbReference>
<dbReference type="SUPFAM" id="SSF103088">
    <property type="entry name" value="OmpA-like"/>
    <property type="match status" value="1"/>
</dbReference>
<evidence type="ECO:0000313" key="14">
    <source>
        <dbReference type="Proteomes" id="UP000035579"/>
    </source>
</evidence>
<dbReference type="KEGG" id="age:AA314_04103"/>
<evidence type="ECO:0000256" key="6">
    <source>
        <dbReference type="ARBA" id="ARBA00023136"/>
    </source>
</evidence>
<feature type="compositionally biased region" description="Acidic residues" evidence="9">
    <location>
        <begin position="1384"/>
        <end position="1399"/>
    </location>
</feature>
<dbReference type="InterPro" id="IPR013783">
    <property type="entry name" value="Ig-like_fold"/>
</dbReference>
<dbReference type="InterPro" id="IPR047589">
    <property type="entry name" value="DUF11_rpt"/>
</dbReference>
<feature type="compositionally biased region" description="Basic and acidic residues" evidence="9">
    <location>
        <begin position="1426"/>
        <end position="1441"/>
    </location>
</feature>
<dbReference type="Pfam" id="PF01345">
    <property type="entry name" value="DUF11"/>
    <property type="match status" value="2"/>
</dbReference>
<feature type="compositionally biased region" description="Basic and acidic residues" evidence="9">
    <location>
        <begin position="1369"/>
        <end position="1383"/>
    </location>
</feature>
<dbReference type="InterPro" id="IPR036737">
    <property type="entry name" value="OmpA-like_sf"/>
</dbReference>
<evidence type="ECO:0000256" key="3">
    <source>
        <dbReference type="ARBA" id="ARBA00022525"/>
    </source>
</evidence>
<dbReference type="CDD" id="cd07185">
    <property type="entry name" value="OmpA_C-like"/>
    <property type="match status" value="1"/>
</dbReference>
<feature type="compositionally biased region" description="Acidic residues" evidence="9">
    <location>
        <begin position="832"/>
        <end position="849"/>
    </location>
</feature>
<keyword evidence="6 8" id="KW-0472">Membrane</keyword>
<keyword evidence="4 10" id="KW-0732">Signal</keyword>
<dbReference type="InterPro" id="IPR006665">
    <property type="entry name" value="OmpA-like"/>
</dbReference>
<feature type="compositionally biased region" description="Low complexity" evidence="9">
    <location>
        <begin position="778"/>
        <end position="790"/>
    </location>
</feature>
<evidence type="ECO:0000313" key="12">
    <source>
        <dbReference type="EMBL" id="AKJ02477.1"/>
    </source>
</evidence>
<dbReference type="PROSITE" id="PS51123">
    <property type="entry name" value="OMPA_2"/>
    <property type="match status" value="1"/>
</dbReference>
<dbReference type="Proteomes" id="UP000256345">
    <property type="component" value="Unassembled WGS sequence"/>
</dbReference>
<dbReference type="PANTHER" id="PTHR30329:SF21">
    <property type="entry name" value="LIPOPROTEIN YIAD-RELATED"/>
    <property type="match status" value="1"/>
</dbReference>
<evidence type="ECO:0000256" key="10">
    <source>
        <dbReference type="SAM" id="SignalP"/>
    </source>
</evidence>
<dbReference type="SUPFAM" id="SSF103647">
    <property type="entry name" value="TSP type-3 repeat"/>
    <property type="match status" value="2"/>
</dbReference>
<dbReference type="PRINTS" id="PR01021">
    <property type="entry name" value="OMPADOMAIN"/>
</dbReference>
<evidence type="ECO:0000313" key="13">
    <source>
        <dbReference type="EMBL" id="REG28600.1"/>
    </source>
</evidence>